<feature type="transmembrane region" description="Helical" evidence="2">
    <location>
        <begin position="277"/>
        <end position="301"/>
    </location>
</feature>
<dbReference type="RefSeq" id="XP_001007213.3">
    <property type="nucleotide sequence ID" value="XM_001007213.3"/>
</dbReference>
<feature type="compositionally biased region" description="Low complexity" evidence="1">
    <location>
        <begin position="2011"/>
        <end position="2023"/>
    </location>
</feature>
<feature type="transmembrane region" description="Helical" evidence="2">
    <location>
        <begin position="1846"/>
        <end position="1868"/>
    </location>
</feature>
<accession>Q22P43</accession>
<dbReference type="PANTHER" id="PTHR31600">
    <property type="entry name" value="TINY MACROCYSTS PROTEIN B-RELATED"/>
    <property type="match status" value="1"/>
</dbReference>
<feature type="region of interest" description="Disordered" evidence="1">
    <location>
        <begin position="1561"/>
        <end position="1593"/>
    </location>
</feature>
<sequence length="2325" mass="271095">MFVLKFWRNYQETILSIIEDKPRIEIPLTVFKFIILISFLQILMYLFHDQSDLNSDNYKLKSVFNITEMVSLVNVLNLKQDDNLSIIFYAITQILIYVYFFYVTALTLIKQYWKDFFAKNQTTIIKMNEFLNIYFTFYLNVFLQQYLEFNCSLIFCSGKSLLSSQRTSYNEGKSCQIQSWQLIMGTFGLVISILTALIISYYFRNYEFLETNALKRKASILFSLMILVRITIVFIDFSGQISISKQILHLFCQIYGILSLADYFVSIPFADQEISRFYLVCATSFEVIVSFSNVYFLTSLINGEEMFYMSILGSLILSVSAQQAFNYKYENILKGSWQREKIIPELDYYLEQIVLLAEQSIYSEEAKIKLQKAYRIHQSSCKISTCVCHSYYLLNTKSINEIQLNSNLESNAKDQTEQSQSVEKEINIRIIHKFVDSIFQWMFSQRCINQNTQQFEKLSLKYISFMIKYQNNPVRAYFELKSLFLKKNSYSLYFKIIQSIISSNIQGKIDNTYSNSYSGEDQSKSSRDQINQIKKSKLNINQKNELSVSSIFQIEKLSQKFIPQFLKVIEKKYEFWVNLQNGYKSIGDFQVEAIKLMKQVRILRIAFLQQMKQMQRMHPEVDNNIQFQKLTQIFLLFIANDTIKAINLEVLMNELKKRDSMAEFEMLKNISLTKGDICILEMSLSQNFGNIVSQKDDKTAQFFGFQNKDNFQKINHINDLMPDFIGRAHNRIVKSFIQGTSYRAKAGITTLSSFIKQNDGYLQPVKIYFEFSYTSPIDFRMYGVLLKKRQNEEYIIFHRSGKIVGLTKKIAKILFQEFHELPNGDVAVQRLNALLLIPRIIKRIQENRDNIFQDLKSRLLIDQLTNSDQSELQSNSQKSSFTMNTLIENGLGSLKFYSNPYSILRKFLSFLNKKHLQSNTKSKIKDKYENLDILDKQFFRILKQFQDYEEGQSTNRSNHDSSERLLSNRELQQVQSQELNIFKNGTGVKTISTQNSKKYFVMEYKMKFNYQLQFCFIDQSRNQGTQTSQKQNSSLIQNQTNQKNSYENQFKDIYFLLKMENITTKCRPIKKKFKGLEAFVRNLAKYFSSTTSIVQIYNQIYKLELKSDLKQQIENKAIDNSIISVNQEKSELFSSFLSGPIPQFSQQAKEQFLNFPKKMVRTLQNNNQNSNKQNNFEAGDDDDIDDVGISGHKNRSDKQMKNTSSVTSSQVQQSESESEDDDDDKLNYEKLFQQINGLIFSLKQNKESQDACNQALQQLIEKCCTTKSQIILLDPNYPIKKILQKRSNGFELSKELEIAFIENIFMQQYESFNTTQGEQFVQRNNHSQINNENEQTPMTFRHEICDLDISQDQTPFKNLPILESHTNRQGQKKVLINNIDTIGINNHNNHLTAEENILEVSQVSEINQFDDQSPNKNKHKKYIGQALDISNITIGADTQMFTQMNYPEQYTNFNTDTDKLAKPQMNKKISLVREKTSESFLNISQRPILNTQNIETNYQYTQERQQTYLDNQIQKDQHRISQQYSQLDQSNFQLIHSQLNQKLSLQDNQLNYSHENQVKSNINNQSSKQKDINQQSTFNSSKKMGNEGDNNSNDFMHQQAVAKLLNQQGIVEGKNSLQRASISSSNRTSSSYAGLFLKEIILKSKMPKSSVQYRIILFLFLFSFILLNIINIVIIKSDMGIFTSNVAVLRYPRQFLRDYGKALFGYYISLEIQQGYLYDDQGKVASAVNDYQIQSIQEYNSLLQLYSIQLVQLQQAQFAHNSTQMSNYSIYMGRQESSIYISNDLLFDMQQYFINCLNMSFTNTQRVDSFLYLRQNYFKFSSSVVDSVNYLVNDTINAVNSLISKFTIVIIIAIFGIIFVSIISLPVLKSINIYEEKIMMIVTRINFEASEIEKCKLQICMELIDINQLNWLNYNYFDIFNIQSQTEKEKNNLAASSSHHKPDIKSTKLKSNTNEVKNVINQLKDQSNNQLMNSGMFQNNSIEKSFISFNNQQSQLIQQQSLLAVKQNTPKDGGQKQQQQFKLGKNKNSKAKNSYLLQSKIANQSLNVFGRFITLLSLTIMNCIYFLIIIVYLTQSNDQLKVPVQMNQRSINLHVIMTNLKIATELLSFDYYIMGTLWPDYQITSLQNFFDQMNQSITQLNQLQQQNTDIIYGKNPFPSNVLNQMKDIYEGRGCQYLTKYKCQDLAQELGIVQIIADKTKFVTEYPEVLAPNQPPVDQLVIFLNSEPHMKSFIYSFQSEDELLDFYSTLTNDSISTVSLVIQDFLQNYLIFAGSIFSICIFLVITIHWHFLFNRIQEMNLLLTIIPEEKLQEDVTLHMIRQVHRL</sequence>
<dbReference type="KEGG" id="tet:TTHERM_00414480"/>
<keyword evidence="2 3" id="KW-0812">Transmembrane</keyword>
<feature type="transmembrane region" description="Helical" evidence="2">
    <location>
        <begin position="247"/>
        <end position="265"/>
    </location>
</feature>
<keyword evidence="2" id="KW-0472">Membrane</keyword>
<dbReference type="GeneID" id="7834987"/>
<evidence type="ECO:0000256" key="1">
    <source>
        <dbReference type="SAM" id="MobiDB-lite"/>
    </source>
</evidence>
<gene>
    <name evidence="3" type="ORF">TTHERM_00414480</name>
</gene>
<evidence type="ECO:0000313" key="4">
    <source>
        <dbReference type="Proteomes" id="UP000009168"/>
    </source>
</evidence>
<dbReference type="HOGENOM" id="CLU_232202_0_0_1"/>
<reference evidence="4" key="1">
    <citation type="journal article" date="2006" name="PLoS Biol.">
        <title>Macronuclear genome sequence of the ciliate Tetrahymena thermophila, a model eukaryote.</title>
        <authorList>
            <person name="Eisen J.A."/>
            <person name="Coyne R.S."/>
            <person name="Wu M."/>
            <person name="Wu D."/>
            <person name="Thiagarajan M."/>
            <person name="Wortman J.R."/>
            <person name="Badger J.H."/>
            <person name="Ren Q."/>
            <person name="Amedeo P."/>
            <person name="Jones K.M."/>
            <person name="Tallon L.J."/>
            <person name="Delcher A.L."/>
            <person name="Salzberg S.L."/>
            <person name="Silva J.C."/>
            <person name="Haas B.J."/>
            <person name="Majoros W.H."/>
            <person name="Farzad M."/>
            <person name="Carlton J.M."/>
            <person name="Smith R.K. Jr."/>
            <person name="Garg J."/>
            <person name="Pearlman R.E."/>
            <person name="Karrer K.M."/>
            <person name="Sun L."/>
            <person name="Manning G."/>
            <person name="Elde N.C."/>
            <person name="Turkewitz A.P."/>
            <person name="Asai D.J."/>
            <person name="Wilkes D.E."/>
            <person name="Wang Y."/>
            <person name="Cai H."/>
            <person name="Collins K."/>
            <person name="Stewart B.A."/>
            <person name="Lee S.R."/>
            <person name="Wilamowska K."/>
            <person name="Weinberg Z."/>
            <person name="Ruzzo W.L."/>
            <person name="Wloga D."/>
            <person name="Gaertig J."/>
            <person name="Frankel J."/>
            <person name="Tsao C.-C."/>
            <person name="Gorovsky M.A."/>
            <person name="Keeling P.J."/>
            <person name="Waller R.F."/>
            <person name="Patron N.J."/>
            <person name="Cherry J.M."/>
            <person name="Stover N.A."/>
            <person name="Krieger C.J."/>
            <person name="del Toro C."/>
            <person name="Ryder H.F."/>
            <person name="Williamson S.C."/>
            <person name="Barbeau R.A."/>
            <person name="Hamilton E.P."/>
            <person name="Orias E."/>
        </authorList>
    </citation>
    <scope>NUCLEOTIDE SEQUENCE [LARGE SCALE GENOMIC DNA]</scope>
    <source>
        <strain evidence="4">SB210</strain>
    </source>
</reference>
<evidence type="ECO:0000313" key="3">
    <source>
        <dbReference type="EMBL" id="EAR86968.3"/>
    </source>
</evidence>
<feature type="compositionally biased region" description="Low complexity" evidence="1">
    <location>
        <begin position="1203"/>
        <end position="1215"/>
    </location>
</feature>
<feature type="transmembrane region" description="Helical" evidence="2">
    <location>
        <begin position="179"/>
        <end position="199"/>
    </location>
</feature>
<dbReference type="Proteomes" id="UP000009168">
    <property type="component" value="Unassembled WGS sequence"/>
</dbReference>
<feature type="transmembrane region" description="Helical" evidence="2">
    <location>
        <begin position="130"/>
        <end position="147"/>
    </location>
</feature>
<feature type="region of interest" description="Disordered" evidence="1">
    <location>
        <begin position="2007"/>
        <end position="2027"/>
    </location>
</feature>
<dbReference type="InterPro" id="IPR052994">
    <property type="entry name" value="Tiny_macrocysts_regulators"/>
</dbReference>
<feature type="region of interest" description="Disordered" evidence="1">
    <location>
        <begin position="1167"/>
        <end position="1225"/>
    </location>
</feature>
<protein>
    <submittedName>
        <fullName evidence="3">Transmembrane protein, putative</fullName>
    </submittedName>
</protein>
<feature type="transmembrane region" description="Helical" evidence="2">
    <location>
        <begin position="2048"/>
        <end position="2073"/>
    </location>
</feature>
<feature type="transmembrane region" description="Helical" evidence="2">
    <location>
        <begin position="220"/>
        <end position="241"/>
    </location>
</feature>
<evidence type="ECO:0000256" key="2">
    <source>
        <dbReference type="SAM" id="Phobius"/>
    </source>
</evidence>
<dbReference type="InParanoid" id="Q22P43"/>
<name>Q22P43_TETTS</name>
<feature type="transmembrane region" description="Helical" evidence="2">
    <location>
        <begin position="1655"/>
        <end position="1675"/>
    </location>
</feature>
<organism evidence="3 4">
    <name type="scientific">Tetrahymena thermophila (strain SB210)</name>
    <dbReference type="NCBI Taxonomy" id="312017"/>
    <lineage>
        <taxon>Eukaryota</taxon>
        <taxon>Sar</taxon>
        <taxon>Alveolata</taxon>
        <taxon>Ciliophora</taxon>
        <taxon>Intramacronucleata</taxon>
        <taxon>Oligohymenophorea</taxon>
        <taxon>Hymenostomatida</taxon>
        <taxon>Tetrahymenina</taxon>
        <taxon>Tetrahymenidae</taxon>
        <taxon>Tetrahymena</taxon>
    </lineage>
</organism>
<keyword evidence="4" id="KW-1185">Reference proteome</keyword>
<dbReference type="eggNOG" id="ENOG502R2Q8">
    <property type="taxonomic scope" value="Eukaryota"/>
</dbReference>
<proteinExistence type="predicted"/>
<feature type="transmembrane region" description="Helical" evidence="2">
    <location>
        <begin position="30"/>
        <end position="48"/>
    </location>
</feature>
<feature type="transmembrane region" description="Helical" evidence="2">
    <location>
        <begin position="86"/>
        <end position="109"/>
    </location>
</feature>
<dbReference type="OrthoDB" id="302897at2759"/>
<dbReference type="PANTHER" id="PTHR31600:SF2">
    <property type="entry name" value="GAMETE ENRICHED GENE 10 PROTEIN-RELATED"/>
    <property type="match status" value="1"/>
</dbReference>
<feature type="transmembrane region" description="Helical" evidence="2">
    <location>
        <begin position="2268"/>
        <end position="2292"/>
    </location>
</feature>
<keyword evidence="2" id="KW-1133">Transmembrane helix</keyword>
<dbReference type="EMBL" id="GG662856">
    <property type="protein sequence ID" value="EAR86968.3"/>
    <property type="molecule type" value="Genomic_DNA"/>
</dbReference>